<proteinExistence type="predicted"/>
<feature type="region of interest" description="Disordered" evidence="1">
    <location>
        <begin position="110"/>
        <end position="129"/>
    </location>
</feature>
<dbReference type="Pfam" id="PF07030">
    <property type="entry name" value="Phage_Mu_Gp36"/>
    <property type="match status" value="1"/>
</dbReference>
<protein>
    <submittedName>
        <fullName evidence="2">Head to tail adaptor</fullName>
    </submittedName>
</protein>
<dbReference type="EMBL" id="BK032753">
    <property type="protein sequence ID" value="DAF58461.1"/>
    <property type="molecule type" value="Genomic_DNA"/>
</dbReference>
<organism evidence="2">
    <name type="scientific">Myoviridae sp. ctLIM9</name>
    <dbReference type="NCBI Taxonomy" id="2827678"/>
    <lineage>
        <taxon>Viruses</taxon>
        <taxon>Duplodnaviria</taxon>
        <taxon>Heunggongvirae</taxon>
        <taxon>Uroviricota</taxon>
        <taxon>Caudoviricetes</taxon>
    </lineage>
</organism>
<evidence type="ECO:0000256" key="1">
    <source>
        <dbReference type="SAM" id="MobiDB-lite"/>
    </source>
</evidence>
<evidence type="ECO:0000313" key="2">
    <source>
        <dbReference type="EMBL" id="DAF58461.1"/>
    </source>
</evidence>
<sequence>MYIDENDYRIAIDEREQAIISRYPDEWQRAEAVACEIAAGYLRTRYNVDEAYSKLREERNPRLVQAIIHIALYQMVHRLPQNMGYERWKDRYDESIAWLENVQAGKTTPALPLLSSDSTTGEAHPNGALRFGSIEKSSYHY</sequence>
<accession>A0A8S5T539</accession>
<dbReference type="InterPro" id="IPR009752">
    <property type="entry name" value="Phage_Mu_GpJ"/>
</dbReference>
<reference evidence="2" key="1">
    <citation type="journal article" date="2021" name="Proc. Natl. Acad. Sci. U.S.A.">
        <title>A Catalog of Tens of Thousands of Viruses from Human Metagenomes Reveals Hidden Associations with Chronic Diseases.</title>
        <authorList>
            <person name="Tisza M.J."/>
            <person name="Buck C.B."/>
        </authorList>
    </citation>
    <scope>NUCLEOTIDE SEQUENCE</scope>
    <source>
        <strain evidence="2">CtLIM9</strain>
    </source>
</reference>
<name>A0A8S5T539_9CAUD</name>